<dbReference type="EMBL" id="BMYT01000001">
    <property type="protein sequence ID" value="GGX01445.1"/>
    <property type="molecule type" value="Genomic_DNA"/>
</dbReference>
<dbReference type="InterPro" id="IPR008018">
    <property type="entry name" value="Phage_tail_attach_FII"/>
</dbReference>
<evidence type="ECO:0000313" key="2">
    <source>
        <dbReference type="Proteomes" id="UP000620127"/>
    </source>
</evidence>
<keyword evidence="2" id="KW-1185">Reference proteome</keyword>
<comment type="caution">
    <text evidence="1">The sequence shown here is derived from an EMBL/GenBank/DDBJ whole genome shotgun (WGS) entry which is preliminary data.</text>
</comment>
<accession>A0ABQ2X6I1</accession>
<proteinExistence type="predicted"/>
<reference evidence="2" key="1">
    <citation type="journal article" date="2019" name="Int. J. Syst. Evol. Microbiol.">
        <title>The Global Catalogue of Microorganisms (GCM) 10K type strain sequencing project: providing services to taxonomists for standard genome sequencing and annotation.</title>
        <authorList>
            <consortium name="The Broad Institute Genomics Platform"/>
            <consortium name="The Broad Institute Genome Sequencing Center for Infectious Disease"/>
            <person name="Wu L."/>
            <person name="Ma J."/>
        </authorList>
    </citation>
    <scope>NUCLEOTIDE SEQUENCE [LARGE SCALE GENOMIC DNA]</scope>
    <source>
        <strain evidence="2">KCTC 23916</strain>
    </source>
</reference>
<dbReference type="RefSeq" id="WP_189344356.1">
    <property type="nucleotide sequence ID" value="NZ_BMYT01000001.1"/>
</dbReference>
<organism evidence="1 2">
    <name type="scientific">Undibacterium macrobrachii</name>
    <dbReference type="NCBI Taxonomy" id="1119058"/>
    <lineage>
        <taxon>Bacteria</taxon>
        <taxon>Pseudomonadati</taxon>
        <taxon>Pseudomonadota</taxon>
        <taxon>Betaproteobacteria</taxon>
        <taxon>Burkholderiales</taxon>
        <taxon>Oxalobacteraceae</taxon>
        <taxon>Undibacterium</taxon>
    </lineage>
</organism>
<name>A0ABQ2X6I1_9BURK</name>
<dbReference type="Gene3D" id="2.40.10.180">
    <property type="entry name" value="Phage tail proteins"/>
    <property type="match status" value="1"/>
</dbReference>
<gene>
    <name evidence="1" type="ORF">GCM10011282_04220</name>
</gene>
<dbReference type="Pfam" id="PF05354">
    <property type="entry name" value="Phage_attach"/>
    <property type="match status" value="1"/>
</dbReference>
<dbReference type="Proteomes" id="UP000620127">
    <property type="component" value="Unassembled WGS sequence"/>
</dbReference>
<protein>
    <submittedName>
        <fullName evidence="1">Uncharacterized protein</fullName>
    </submittedName>
</protein>
<evidence type="ECO:0000313" key="1">
    <source>
        <dbReference type="EMBL" id="GGX01445.1"/>
    </source>
</evidence>
<sequence length="90" mass="9427">MAFNEDHTAFFTDFSVPATLGVATIAVIFDKAYIGALMGMVESTGPCALVMDKDIPNLKQGASIVINAKTYSVTGVEPDGTGLTTLQLRG</sequence>
<dbReference type="InterPro" id="IPR053734">
    <property type="entry name" value="Phage_Head-Tail_Connect_sf"/>
</dbReference>